<dbReference type="Proteomes" id="UP001194468">
    <property type="component" value="Unassembled WGS sequence"/>
</dbReference>
<feature type="transmembrane region" description="Helical" evidence="1">
    <location>
        <begin position="237"/>
        <end position="260"/>
    </location>
</feature>
<dbReference type="EMBL" id="WHUW01000067">
    <property type="protein sequence ID" value="KAF8429476.1"/>
    <property type="molecule type" value="Genomic_DNA"/>
</dbReference>
<evidence type="ECO:0000256" key="1">
    <source>
        <dbReference type="SAM" id="Phobius"/>
    </source>
</evidence>
<protein>
    <recommendedName>
        <fullName evidence="2">DUF6533 domain-containing protein</fullName>
    </recommendedName>
</protein>
<evidence type="ECO:0000313" key="3">
    <source>
        <dbReference type="EMBL" id="KAF8429476.1"/>
    </source>
</evidence>
<feature type="transmembrane region" description="Helical" evidence="1">
    <location>
        <begin position="79"/>
        <end position="98"/>
    </location>
</feature>
<gene>
    <name evidence="3" type="ORF">L210DRAFT_3563484</name>
</gene>
<keyword evidence="1" id="KW-1133">Transmembrane helix</keyword>
<name>A0AAD4BGI4_BOLED</name>
<dbReference type="Pfam" id="PF20151">
    <property type="entry name" value="DUF6533"/>
    <property type="match status" value="1"/>
</dbReference>
<keyword evidence="1" id="KW-0812">Transmembrane</keyword>
<evidence type="ECO:0000313" key="4">
    <source>
        <dbReference type="Proteomes" id="UP001194468"/>
    </source>
</evidence>
<feature type="domain" description="DUF6533" evidence="2">
    <location>
        <begin position="12"/>
        <end position="59"/>
    </location>
</feature>
<organism evidence="3 4">
    <name type="scientific">Boletus edulis BED1</name>
    <dbReference type="NCBI Taxonomy" id="1328754"/>
    <lineage>
        <taxon>Eukaryota</taxon>
        <taxon>Fungi</taxon>
        <taxon>Dikarya</taxon>
        <taxon>Basidiomycota</taxon>
        <taxon>Agaricomycotina</taxon>
        <taxon>Agaricomycetes</taxon>
        <taxon>Agaricomycetidae</taxon>
        <taxon>Boletales</taxon>
        <taxon>Boletineae</taxon>
        <taxon>Boletaceae</taxon>
        <taxon>Boletoideae</taxon>
        <taxon>Boletus</taxon>
    </lineage>
</organism>
<evidence type="ECO:0000259" key="2">
    <source>
        <dbReference type="Pfam" id="PF20151"/>
    </source>
</evidence>
<proteinExistence type="predicted"/>
<feature type="transmembrane region" description="Helical" evidence="1">
    <location>
        <begin position="206"/>
        <end position="225"/>
    </location>
</feature>
<feature type="transmembrane region" description="Helical" evidence="1">
    <location>
        <begin position="12"/>
        <end position="29"/>
    </location>
</feature>
<feature type="transmembrane region" description="Helical" evidence="1">
    <location>
        <begin position="150"/>
        <end position="176"/>
    </location>
</feature>
<dbReference type="InterPro" id="IPR045340">
    <property type="entry name" value="DUF6533"/>
</dbReference>
<keyword evidence="4" id="KW-1185">Reference proteome</keyword>
<reference evidence="3" key="2">
    <citation type="journal article" date="2020" name="Nat. Commun.">
        <title>Large-scale genome sequencing of mycorrhizal fungi provides insights into the early evolution of symbiotic traits.</title>
        <authorList>
            <person name="Miyauchi S."/>
            <person name="Kiss E."/>
            <person name="Kuo A."/>
            <person name="Drula E."/>
            <person name="Kohler A."/>
            <person name="Sanchez-Garcia M."/>
            <person name="Morin E."/>
            <person name="Andreopoulos B."/>
            <person name="Barry K.W."/>
            <person name="Bonito G."/>
            <person name="Buee M."/>
            <person name="Carver A."/>
            <person name="Chen C."/>
            <person name="Cichocki N."/>
            <person name="Clum A."/>
            <person name="Culley D."/>
            <person name="Crous P.W."/>
            <person name="Fauchery L."/>
            <person name="Girlanda M."/>
            <person name="Hayes R.D."/>
            <person name="Keri Z."/>
            <person name="LaButti K."/>
            <person name="Lipzen A."/>
            <person name="Lombard V."/>
            <person name="Magnuson J."/>
            <person name="Maillard F."/>
            <person name="Murat C."/>
            <person name="Nolan M."/>
            <person name="Ohm R.A."/>
            <person name="Pangilinan J."/>
            <person name="Pereira M.F."/>
            <person name="Perotto S."/>
            <person name="Peter M."/>
            <person name="Pfister S."/>
            <person name="Riley R."/>
            <person name="Sitrit Y."/>
            <person name="Stielow J.B."/>
            <person name="Szollosi G."/>
            <person name="Zifcakova L."/>
            <person name="Stursova M."/>
            <person name="Spatafora J.W."/>
            <person name="Tedersoo L."/>
            <person name="Vaario L.M."/>
            <person name="Yamada A."/>
            <person name="Yan M."/>
            <person name="Wang P."/>
            <person name="Xu J."/>
            <person name="Bruns T."/>
            <person name="Baldrian P."/>
            <person name="Vilgalys R."/>
            <person name="Dunand C."/>
            <person name="Henrissat B."/>
            <person name="Grigoriev I.V."/>
            <person name="Hibbett D."/>
            <person name="Nagy L.G."/>
            <person name="Martin F.M."/>
        </authorList>
    </citation>
    <scope>NUCLEOTIDE SEQUENCE</scope>
    <source>
        <strain evidence="3">BED1</strain>
    </source>
</reference>
<feature type="transmembrane region" description="Helical" evidence="1">
    <location>
        <begin position="50"/>
        <end position="73"/>
    </location>
</feature>
<keyword evidence="1" id="KW-0472">Membrane</keyword>
<comment type="caution">
    <text evidence="3">The sequence shown here is derived from an EMBL/GenBank/DDBJ whole genome shotgun (WGS) entry which is preliminary data.</text>
</comment>
<dbReference type="AlphaFoldDB" id="A0AAD4BGI4"/>
<accession>A0AAD4BGI4</accession>
<feature type="transmembrane region" description="Helical" evidence="1">
    <location>
        <begin position="105"/>
        <end position="130"/>
    </location>
</feature>
<reference evidence="3" key="1">
    <citation type="submission" date="2019-10" db="EMBL/GenBank/DDBJ databases">
        <authorList>
            <consortium name="DOE Joint Genome Institute"/>
            <person name="Kuo A."/>
            <person name="Miyauchi S."/>
            <person name="Kiss E."/>
            <person name="Drula E."/>
            <person name="Kohler A."/>
            <person name="Sanchez-Garcia M."/>
            <person name="Andreopoulos B."/>
            <person name="Barry K.W."/>
            <person name="Bonito G."/>
            <person name="Buee M."/>
            <person name="Carver A."/>
            <person name="Chen C."/>
            <person name="Cichocki N."/>
            <person name="Clum A."/>
            <person name="Culley D."/>
            <person name="Crous P.W."/>
            <person name="Fauchery L."/>
            <person name="Girlanda M."/>
            <person name="Hayes R."/>
            <person name="Keri Z."/>
            <person name="LaButti K."/>
            <person name="Lipzen A."/>
            <person name="Lombard V."/>
            <person name="Magnuson J."/>
            <person name="Maillard F."/>
            <person name="Morin E."/>
            <person name="Murat C."/>
            <person name="Nolan M."/>
            <person name="Ohm R."/>
            <person name="Pangilinan J."/>
            <person name="Pereira M."/>
            <person name="Perotto S."/>
            <person name="Peter M."/>
            <person name="Riley R."/>
            <person name="Sitrit Y."/>
            <person name="Stielow B."/>
            <person name="Szollosi G."/>
            <person name="Zifcakova L."/>
            <person name="Stursova M."/>
            <person name="Spatafora J.W."/>
            <person name="Tedersoo L."/>
            <person name="Vaario L.-M."/>
            <person name="Yamada A."/>
            <person name="Yan M."/>
            <person name="Wang P."/>
            <person name="Xu J."/>
            <person name="Bruns T."/>
            <person name="Baldrian P."/>
            <person name="Vilgalys R."/>
            <person name="Henrissat B."/>
            <person name="Grigoriev I.V."/>
            <person name="Hibbett D."/>
            <person name="Nagy L.G."/>
            <person name="Martin F.M."/>
        </authorList>
    </citation>
    <scope>NUCLEOTIDE SEQUENCE</scope>
    <source>
        <strain evidence="3">BED1</strain>
    </source>
</reference>
<sequence>MSGVSELQLNNYMSLAITTAIVYDYILTFTDEVSHIFIALDKPWTRVSTLYILVRYCGLGGGVYLIPGGSYILVIFGQWATLIFIGAADLTMILRVWAIYSQSKIVLSILLPLYILDIVPLVFESIIASAKFTGTTSHVLDFSFCVTDFLASNAVAQVLCIVQIPLAATMCILVTARFIRQSLSMYAAQNEWHVGHYMSLFAREGMLYFLAIFLFAFCNILFYVAKISFSSWQGSLLTILAWVPMIALSPRCILSVRALYERNTRGRCGSSWRDVDTGFGFTTLHERSVGEMVFAPRDVGRSQEDGLEQHEGIQMEMLGGALDAGSGV</sequence>